<organism evidence="2">
    <name type="scientific">freshwater metagenome</name>
    <dbReference type="NCBI Taxonomy" id="449393"/>
    <lineage>
        <taxon>unclassified sequences</taxon>
        <taxon>metagenomes</taxon>
        <taxon>ecological metagenomes</taxon>
    </lineage>
</organism>
<dbReference type="EMBL" id="CAEZVF010000038">
    <property type="protein sequence ID" value="CAB4618570.1"/>
    <property type="molecule type" value="Genomic_DNA"/>
</dbReference>
<dbReference type="AlphaFoldDB" id="A0A6J6HZ53"/>
<keyword evidence="1" id="KW-0812">Transmembrane</keyword>
<evidence type="ECO:0000313" key="2">
    <source>
        <dbReference type="EMBL" id="CAB4618570.1"/>
    </source>
</evidence>
<keyword evidence="1" id="KW-0472">Membrane</keyword>
<accession>A0A6J6HZ53</accession>
<dbReference type="Gene3D" id="1.20.120.1770">
    <property type="match status" value="1"/>
</dbReference>
<feature type="transmembrane region" description="Helical" evidence="1">
    <location>
        <begin position="21"/>
        <end position="41"/>
    </location>
</feature>
<protein>
    <submittedName>
        <fullName evidence="2">Unannotated protein</fullName>
    </submittedName>
</protein>
<name>A0A6J6HZ53_9ZZZZ</name>
<reference evidence="2" key="1">
    <citation type="submission" date="2020-05" db="EMBL/GenBank/DDBJ databases">
        <authorList>
            <person name="Chiriac C."/>
            <person name="Salcher M."/>
            <person name="Ghai R."/>
            <person name="Kavagutti S V."/>
        </authorList>
    </citation>
    <scope>NUCLEOTIDE SEQUENCE</scope>
</reference>
<evidence type="ECO:0000256" key="1">
    <source>
        <dbReference type="SAM" id="Phobius"/>
    </source>
</evidence>
<proteinExistence type="predicted"/>
<gene>
    <name evidence="2" type="ORF">UFOPK1939_00389</name>
</gene>
<feature type="transmembrane region" description="Helical" evidence="1">
    <location>
        <begin position="61"/>
        <end position="84"/>
    </location>
</feature>
<sequence length="146" mass="15487">MTTTSETSTARADGRLRTLGIATFGALLLQLLVGISTTFWVELPEDGDAQSRMKDATNGGILMAHITIGTVLAVLAVILVIIAIRQKNRTWTIASIVGLIGIFVSYFSGSAFLNPPENDNLSFAMTLGLAIAIGAYVYGLATRPKN</sequence>
<keyword evidence="1" id="KW-1133">Transmembrane helix</keyword>
<feature type="transmembrane region" description="Helical" evidence="1">
    <location>
        <begin position="91"/>
        <end position="109"/>
    </location>
</feature>
<feature type="transmembrane region" description="Helical" evidence="1">
    <location>
        <begin position="121"/>
        <end position="141"/>
    </location>
</feature>